<dbReference type="Proteomes" id="UP000694400">
    <property type="component" value="Chromosome 1"/>
</dbReference>
<proteinExistence type="inferred from homology"/>
<keyword evidence="10" id="KW-0847">Vitamin C</keyword>
<evidence type="ECO:0000256" key="12">
    <source>
        <dbReference type="ARBA" id="ARBA00023002"/>
    </source>
</evidence>
<dbReference type="GO" id="GO:0032963">
    <property type="term" value="P:collagen metabolic process"/>
    <property type="evidence" value="ECO:0007669"/>
    <property type="project" value="InterPro"/>
</dbReference>
<evidence type="ECO:0000256" key="7">
    <source>
        <dbReference type="ARBA" id="ARBA00022737"/>
    </source>
</evidence>
<feature type="compositionally biased region" description="Pro residues" evidence="16">
    <location>
        <begin position="31"/>
        <end position="41"/>
    </location>
</feature>
<evidence type="ECO:0000256" key="3">
    <source>
        <dbReference type="ARBA" id="ARBA00006487"/>
    </source>
</evidence>
<comment type="cofactor">
    <cofactor evidence="1">
        <name>L-ascorbate</name>
        <dbReference type="ChEBI" id="CHEBI:38290"/>
    </cofactor>
</comment>
<feature type="domain" description="Fe2OG dioxygenase" evidence="17">
    <location>
        <begin position="585"/>
        <end position="686"/>
    </location>
</feature>
<dbReference type="SMART" id="SM00702">
    <property type="entry name" value="P4Hc"/>
    <property type="match status" value="1"/>
</dbReference>
<name>A0A8B9QY59_ANAPL</name>
<comment type="similarity">
    <text evidence="3">Belongs to the leprecan family.</text>
</comment>
<dbReference type="PANTHER" id="PTHR14049:SF14">
    <property type="entry name" value="PROLYL 3-HYDROXYLASE 3"/>
    <property type="match status" value="1"/>
</dbReference>
<evidence type="ECO:0000256" key="13">
    <source>
        <dbReference type="ARBA" id="ARBA00023004"/>
    </source>
</evidence>
<reference evidence="18" key="1">
    <citation type="submission" date="2019-08" db="EMBL/GenBank/DDBJ databases">
        <title>Three high-quality genomes provides insights into domestication of ducks.</title>
        <authorList>
            <person name="Hou Z.C."/>
            <person name="Zhu F."/>
            <person name="Yin Z.T."/>
            <person name="Zhang F."/>
        </authorList>
    </citation>
    <scope>NUCLEOTIDE SEQUENCE [LARGE SCALE GENOMIC DNA]</scope>
</reference>
<feature type="region of interest" description="Disordered" evidence="16">
    <location>
        <begin position="692"/>
        <end position="742"/>
    </location>
</feature>
<dbReference type="GO" id="GO:0019797">
    <property type="term" value="F:procollagen-proline 3-dioxygenase activity"/>
    <property type="evidence" value="ECO:0007669"/>
    <property type="project" value="UniProtKB-EC"/>
</dbReference>
<keyword evidence="12" id="KW-0560">Oxidoreductase</keyword>
<evidence type="ECO:0000256" key="16">
    <source>
        <dbReference type="SAM" id="MobiDB-lite"/>
    </source>
</evidence>
<dbReference type="GO" id="GO:0005506">
    <property type="term" value="F:iron ion binding"/>
    <property type="evidence" value="ECO:0007669"/>
    <property type="project" value="InterPro"/>
</dbReference>
<keyword evidence="6" id="KW-0732">Signal</keyword>
<evidence type="ECO:0000256" key="10">
    <source>
        <dbReference type="ARBA" id="ARBA00022896"/>
    </source>
</evidence>
<evidence type="ECO:0000313" key="18">
    <source>
        <dbReference type="Ensembl" id="ENSAPLP00020004230.1"/>
    </source>
</evidence>
<keyword evidence="11" id="KW-0223">Dioxygenase</keyword>
<evidence type="ECO:0000256" key="8">
    <source>
        <dbReference type="ARBA" id="ARBA00022803"/>
    </source>
</evidence>
<organism evidence="18 19">
    <name type="scientific">Anas platyrhynchos</name>
    <name type="common">Mallard</name>
    <name type="synonym">Anas boschas</name>
    <dbReference type="NCBI Taxonomy" id="8839"/>
    <lineage>
        <taxon>Eukaryota</taxon>
        <taxon>Metazoa</taxon>
        <taxon>Chordata</taxon>
        <taxon>Craniata</taxon>
        <taxon>Vertebrata</taxon>
        <taxon>Euteleostomi</taxon>
        <taxon>Archelosauria</taxon>
        <taxon>Archosauria</taxon>
        <taxon>Dinosauria</taxon>
        <taxon>Saurischia</taxon>
        <taxon>Theropoda</taxon>
        <taxon>Coelurosauria</taxon>
        <taxon>Aves</taxon>
        <taxon>Neognathae</taxon>
        <taxon>Galloanserae</taxon>
        <taxon>Anseriformes</taxon>
        <taxon>Anatidae</taxon>
        <taxon>Anatinae</taxon>
        <taxon>Anas</taxon>
    </lineage>
</organism>
<accession>A0A8B9QY59</accession>
<evidence type="ECO:0000256" key="6">
    <source>
        <dbReference type="ARBA" id="ARBA00022729"/>
    </source>
</evidence>
<keyword evidence="15" id="KW-0325">Glycoprotein</keyword>
<feature type="compositionally biased region" description="Basic and acidic residues" evidence="16">
    <location>
        <begin position="692"/>
        <end position="705"/>
    </location>
</feature>
<dbReference type="InterPro" id="IPR039575">
    <property type="entry name" value="P3H"/>
</dbReference>
<evidence type="ECO:0000256" key="15">
    <source>
        <dbReference type="ARBA" id="ARBA00023180"/>
    </source>
</evidence>
<keyword evidence="9" id="KW-0256">Endoplasmic reticulum</keyword>
<dbReference type="GO" id="GO:0031418">
    <property type="term" value="F:L-ascorbic acid binding"/>
    <property type="evidence" value="ECO:0007669"/>
    <property type="project" value="UniProtKB-KW"/>
</dbReference>
<feature type="compositionally biased region" description="Low complexity" evidence="16">
    <location>
        <begin position="42"/>
        <end position="58"/>
    </location>
</feature>
<protein>
    <recommendedName>
        <fullName evidence="4">procollagen-proline 3-dioxygenase</fullName>
        <ecNumber evidence="4">1.14.11.7</ecNumber>
    </recommendedName>
</protein>
<dbReference type="AlphaFoldDB" id="A0A8B9QY59"/>
<evidence type="ECO:0000256" key="9">
    <source>
        <dbReference type="ARBA" id="ARBA00022824"/>
    </source>
</evidence>
<evidence type="ECO:0000256" key="11">
    <source>
        <dbReference type="ARBA" id="ARBA00022964"/>
    </source>
</evidence>
<feature type="region of interest" description="Disordered" evidence="16">
    <location>
        <begin position="1"/>
        <end position="58"/>
    </location>
</feature>
<dbReference type="EC" id="1.14.11.7" evidence="4"/>
<evidence type="ECO:0000256" key="5">
    <source>
        <dbReference type="ARBA" id="ARBA00022723"/>
    </source>
</evidence>
<keyword evidence="8" id="KW-0802">TPR repeat</keyword>
<dbReference type="PANTHER" id="PTHR14049">
    <property type="entry name" value="LEPRECAN 1"/>
    <property type="match status" value="1"/>
</dbReference>
<sequence>MLCLAVPPPQIPGGRQRVGAHRAVACRPHRPPPPASPPAPRGVPRASSSSSSSSSSSCWAARPWPRFPASSSSSSSSALPPPRPLRLAWPPTTCCTPTGCGRTSPATGGGRPSCCSAPCTATRGCGPPAAPAGPPAVGRPLSWADPPASGPWEAALFERVLQRADCLQHCLGGRLGAAPSAHRASLAVRRDFEQREPYNYLQVAFFQLKKLDQAVSAAHTFFVANPQHLQMREDMEKYRRMSGVKADNFRDLEAAPHWVRLRCRTGYQRLYLQAVDRLEESLREALSALEECRALCEGPLEEEEEEEEEEMQPAHYIQVLKCRQQCVLDIATKPGRISATEDFIPSHLDLLQFAYDQVGNQALAAECAASYLLFYPTDEPVLEKMKQYQTELGEDTTVTAREVVTIPGLYFLALPCPIQQDPRSRRQKGKCVLMQMYANVSLLPGPGWGLVSEGFLSKACSSLSVLPSPTGPLPFEGITVTMDSRQMNGTHRVVFDRVLTESECKDLLRLTKAAAGTGDGYRARRSPHTPHERFEGLTVLKATQLAQNGDVDWRDAKLLLQASEKSRKIIESYFTPGKKLHFSFTHLVCRTAVEEEQEGRMDLSHPVHECWKEPPAYVYRDYSGILYLNDDFQGGGLFFTEMDAVTAKVRPKCGRLVAFSSGKENPHGVRAVSRGRRCAIALWYTHSQEHAEQVKDRYQGADHSSRSSSEPLAPDGRAGPSEPAAQAWLGQEAAPQADTGQR</sequence>
<evidence type="ECO:0000313" key="19">
    <source>
        <dbReference type="Proteomes" id="UP000694400"/>
    </source>
</evidence>
<feature type="compositionally biased region" description="Pro residues" evidence="16">
    <location>
        <begin position="1"/>
        <end position="11"/>
    </location>
</feature>
<reference evidence="18" key="2">
    <citation type="submission" date="2025-08" db="UniProtKB">
        <authorList>
            <consortium name="Ensembl"/>
        </authorList>
    </citation>
    <scope>IDENTIFICATION</scope>
</reference>
<keyword evidence="14" id="KW-0175">Coiled coil</keyword>
<dbReference type="PROSITE" id="PS51471">
    <property type="entry name" value="FE2OG_OXY"/>
    <property type="match status" value="1"/>
</dbReference>
<keyword evidence="13" id="KW-0408">Iron</keyword>
<dbReference type="InterPro" id="IPR044862">
    <property type="entry name" value="Pro_4_hyd_alph_FE2OG_OXY"/>
</dbReference>
<dbReference type="FunFam" id="2.60.120.620:FF:000003">
    <property type="entry name" value="Prolyl 3-hydroxylase 2"/>
    <property type="match status" value="1"/>
</dbReference>
<dbReference type="Gene3D" id="2.60.120.620">
    <property type="entry name" value="q2cbj1_9rhob like domain"/>
    <property type="match status" value="1"/>
</dbReference>
<evidence type="ECO:0000256" key="1">
    <source>
        <dbReference type="ARBA" id="ARBA00001961"/>
    </source>
</evidence>
<reference evidence="18" key="3">
    <citation type="submission" date="2025-09" db="UniProtKB">
        <authorList>
            <consortium name="Ensembl"/>
        </authorList>
    </citation>
    <scope>IDENTIFICATION</scope>
</reference>
<keyword evidence="7" id="KW-0677">Repeat</keyword>
<comment type="cofactor">
    <cofactor evidence="2">
        <name>Fe cation</name>
        <dbReference type="ChEBI" id="CHEBI:24875"/>
    </cofactor>
</comment>
<dbReference type="InterPro" id="IPR006620">
    <property type="entry name" value="Pro_4_hyd_alph"/>
</dbReference>
<evidence type="ECO:0000256" key="2">
    <source>
        <dbReference type="ARBA" id="ARBA00001962"/>
    </source>
</evidence>
<evidence type="ECO:0000256" key="4">
    <source>
        <dbReference type="ARBA" id="ARBA00012262"/>
    </source>
</evidence>
<evidence type="ECO:0000259" key="17">
    <source>
        <dbReference type="PROSITE" id="PS51471"/>
    </source>
</evidence>
<dbReference type="GO" id="GO:0005783">
    <property type="term" value="C:endoplasmic reticulum"/>
    <property type="evidence" value="ECO:0007669"/>
    <property type="project" value="TreeGrafter"/>
</dbReference>
<dbReference type="Pfam" id="PF23557">
    <property type="entry name" value="TPR_leprecan"/>
    <property type="match status" value="1"/>
</dbReference>
<keyword evidence="5" id="KW-0479">Metal-binding</keyword>
<dbReference type="Ensembl" id="ENSAPLT00020004559.1">
    <property type="protein sequence ID" value="ENSAPLP00020004230.1"/>
    <property type="gene ID" value="ENSAPLG00020003095.1"/>
</dbReference>
<dbReference type="InterPro" id="IPR005123">
    <property type="entry name" value="Oxoglu/Fe-dep_dioxygenase_dom"/>
</dbReference>
<dbReference type="Pfam" id="PF13640">
    <property type="entry name" value="2OG-FeII_Oxy_3"/>
    <property type="match status" value="1"/>
</dbReference>
<dbReference type="InterPro" id="IPR056585">
    <property type="entry name" value="Leprecan_dom"/>
</dbReference>
<evidence type="ECO:0000256" key="14">
    <source>
        <dbReference type="ARBA" id="ARBA00023054"/>
    </source>
</evidence>